<organism evidence="1 2">
    <name type="scientific">Boeremia exigua</name>
    <dbReference type="NCBI Taxonomy" id="749465"/>
    <lineage>
        <taxon>Eukaryota</taxon>
        <taxon>Fungi</taxon>
        <taxon>Dikarya</taxon>
        <taxon>Ascomycota</taxon>
        <taxon>Pezizomycotina</taxon>
        <taxon>Dothideomycetes</taxon>
        <taxon>Pleosporomycetidae</taxon>
        <taxon>Pleosporales</taxon>
        <taxon>Pleosporineae</taxon>
        <taxon>Didymellaceae</taxon>
        <taxon>Boeremia</taxon>
    </lineage>
</organism>
<evidence type="ECO:0000313" key="1">
    <source>
        <dbReference type="EMBL" id="KAJ8105477.1"/>
    </source>
</evidence>
<gene>
    <name evidence="1" type="ORF">OPT61_g10154</name>
</gene>
<sequence length="514" mass="58009">MLCSCGDARWGKAGRRSVGETVLQCRQLTVRGLLYLEARSGHTCVPCLPAGLFRNTLFPTTTAAHRDALINVALLIVDLIRQDCLVDERLALRRNKHAEHHVHKTRGHEAQEPAKVIRPLSHPNLDARIDAVYQSGEVRRNANKKCDNRSPVAAVRVPVDAVRLVQRKRVVLARVDQPKVKDHDRRNGSEEDGVRDHEVEEAPCAREDLPGDQGPRHDRADELASPDVDEARKQRRQIVRRGQRVGGDVDAQRGQSEAEGPEEAARAVVPVRDQRDRVPVELAVLDGAGRRGRDADERDEGEDERQERDVDDLPLDADAGVAGEISLGFPNDTRQTRQKRPRIRRPLQRRLLIPHLAAIRRSKRPDQDSNPSHRHNNRLCHKQPAQIIRMHTQKRQREEPEQKKADHGISLDALTLRNAIAQRQKRGPDSAQHALDRIRAVHVLNRKPEDGQDGARHYRYVRAPETPRGARQHGERRVVDDADGAVERDHEGDDEEGEGHDAEGFAPCEAWTGW</sequence>
<proteinExistence type="predicted"/>
<comment type="caution">
    <text evidence="1">The sequence shown here is derived from an EMBL/GenBank/DDBJ whole genome shotgun (WGS) entry which is preliminary data.</text>
</comment>
<dbReference type="Proteomes" id="UP001153331">
    <property type="component" value="Unassembled WGS sequence"/>
</dbReference>
<keyword evidence="2" id="KW-1185">Reference proteome</keyword>
<dbReference type="EMBL" id="JAPHNI010001487">
    <property type="protein sequence ID" value="KAJ8105477.1"/>
    <property type="molecule type" value="Genomic_DNA"/>
</dbReference>
<reference evidence="1" key="1">
    <citation type="submission" date="2022-11" db="EMBL/GenBank/DDBJ databases">
        <title>Genome Sequence of Boeremia exigua.</title>
        <authorList>
            <person name="Buettner E."/>
        </authorList>
    </citation>
    <scope>NUCLEOTIDE SEQUENCE</scope>
    <source>
        <strain evidence="1">CU02</strain>
    </source>
</reference>
<evidence type="ECO:0000313" key="2">
    <source>
        <dbReference type="Proteomes" id="UP001153331"/>
    </source>
</evidence>
<name>A0ACC2HQY9_9PLEO</name>
<accession>A0ACC2HQY9</accession>
<protein>
    <submittedName>
        <fullName evidence="1">Uncharacterized protein</fullName>
    </submittedName>
</protein>